<keyword evidence="3" id="KW-1185">Reference proteome</keyword>
<dbReference type="AlphaFoldDB" id="B8AC92"/>
<dbReference type="InterPro" id="IPR011013">
    <property type="entry name" value="Gal_mutarotase_sf_dom"/>
</dbReference>
<sequence>MTTVHVMVDHSAKDDKSGRDSLDATPLLGDNNGGSFLTPRLGQVLPFHARIGAEQDFVRKACVQKTTGKGWKPRRRVDRIRAVYRRDADADADADADLLRVAGAAFQASEHEQARFPVVVITGVVSARKPTPSPSCLCGRRRAAAAAGRPVLSARYWILLEEKSDTQVAFRVNLGDYQWSCDHDRHATHPSPSPSPSPSTSPRTHRAGSILRLRLSTRVQRSSGGSKKKKKLAFAAAGVPADREELAPLVPAAAAKEELEFNRVWMTLASSREERFYGFGEQFSRVEFKGKRVPVLVQEQGIGRGDQPITFAANLVSYR</sequence>
<dbReference type="PANTHER" id="PTHR46959">
    <property type="entry name" value="SULFOQUINOVOSIDASE"/>
    <property type="match status" value="1"/>
</dbReference>
<dbReference type="GO" id="GO:0005975">
    <property type="term" value="P:carbohydrate metabolic process"/>
    <property type="evidence" value="ECO:0007669"/>
    <property type="project" value="InterPro"/>
</dbReference>
<dbReference type="HOGENOM" id="CLU_872615_0_0_1"/>
<evidence type="ECO:0000256" key="1">
    <source>
        <dbReference type="SAM" id="MobiDB-lite"/>
    </source>
</evidence>
<dbReference type="InterPro" id="IPR052990">
    <property type="entry name" value="Sulfoquinovosidase_GH31"/>
</dbReference>
<dbReference type="CDD" id="cd14752">
    <property type="entry name" value="GH31_N"/>
    <property type="match status" value="1"/>
</dbReference>
<protein>
    <submittedName>
        <fullName evidence="2">Uncharacterized protein</fullName>
    </submittedName>
</protein>
<evidence type="ECO:0000313" key="3">
    <source>
        <dbReference type="Proteomes" id="UP000007015"/>
    </source>
</evidence>
<dbReference type="GO" id="GO:0003824">
    <property type="term" value="F:catalytic activity"/>
    <property type="evidence" value="ECO:0007669"/>
    <property type="project" value="InterPro"/>
</dbReference>
<dbReference type="Proteomes" id="UP000007015">
    <property type="component" value="Chromosome 1"/>
</dbReference>
<evidence type="ECO:0000313" key="2">
    <source>
        <dbReference type="EMBL" id="EEC70382.1"/>
    </source>
</evidence>
<feature type="region of interest" description="Disordered" evidence="1">
    <location>
        <begin position="183"/>
        <end position="209"/>
    </location>
</feature>
<feature type="region of interest" description="Disordered" evidence="1">
    <location>
        <begin position="1"/>
        <end position="26"/>
    </location>
</feature>
<dbReference type="PANTHER" id="PTHR46959:SF2">
    <property type="entry name" value="SULFOQUINOVOSIDASE"/>
    <property type="match status" value="1"/>
</dbReference>
<dbReference type="STRING" id="39946.B8AC92"/>
<gene>
    <name evidence="2" type="ORF">OsI_01330</name>
</gene>
<dbReference type="SUPFAM" id="SSF74650">
    <property type="entry name" value="Galactose mutarotase-like"/>
    <property type="match status" value="1"/>
</dbReference>
<accession>B8AC92</accession>
<organism evidence="2 3">
    <name type="scientific">Oryza sativa subsp. indica</name>
    <name type="common">Rice</name>
    <dbReference type="NCBI Taxonomy" id="39946"/>
    <lineage>
        <taxon>Eukaryota</taxon>
        <taxon>Viridiplantae</taxon>
        <taxon>Streptophyta</taxon>
        <taxon>Embryophyta</taxon>
        <taxon>Tracheophyta</taxon>
        <taxon>Spermatophyta</taxon>
        <taxon>Magnoliopsida</taxon>
        <taxon>Liliopsida</taxon>
        <taxon>Poales</taxon>
        <taxon>Poaceae</taxon>
        <taxon>BOP clade</taxon>
        <taxon>Oryzoideae</taxon>
        <taxon>Oryzeae</taxon>
        <taxon>Oryzinae</taxon>
        <taxon>Oryza</taxon>
        <taxon>Oryza sativa</taxon>
    </lineage>
</organism>
<dbReference type="Gene3D" id="2.60.40.1760">
    <property type="entry name" value="glycosyl hydrolase (family 31)"/>
    <property type="match status" value="1"/>
</dbReference>
<dbReference type="EMBL" id="CM000126">
    <property type="protein sequence ID" value="EEC70382.1"/>
    <property type="molecule type" value="Genomic_DNA"/>
</dbReference>
<dbReference type="Gramene" id="BGIOSGA003229-TA">
    <property type="protein sequence ID" value="BGIOSGA003229-PA"/>
    <property type="gene ID" value="BGIOSGA003229"/>
</dbReference>
<proteinExistence type="predicted"/>
<feature type="compositionally biased region" description="Basic and acidic residues" evidence="1">
    <location>
        <begin position="7"/>
        <end position="22"/>
    </location>
</feature>
<dbReference type="GO" id="GO:0030246">
    <property type="term" value="F:carbohydrate binding"/>
    <property type="evidence" value="ECO:0007669"/>
    <property type="project" value="InterPro"/>
</dbReference>
<reference evidence="2 3" key="1">
    <citation type="journal article" date="2005" name="PLoS Biol.">
        <title>The genomes of Oryza sativa: a history of duplications.</title>
        <authorList>
            <person name="Yu J."/>
            <person name="Wang J."/>
            <person name="Lin W."/>
            <person name="Li S."/>
            <person name="Li H."/>
            <person name="Zhou J."/>
            <person name="Ni P."/>
            <person name="Dong W."/>
            <person name="Hu S."/>
            <person name="Zeng C."/>
            <person name="Zhang J."/>
            <person name="Zhang Y."/>
            <person name="Li R."/>
            <person name="Xu Z."/>
            <person name="Li S."/>
            <person name="Li X."/>
            <person name="Zheng H."/>
            <person name="Cong L."/>
            <person name="Lin L."/>
            <person name="Yin J."/>
            <person name="Geng J."/>
            <person name="Li G."/>
            <person name="Shi J."/>
            <person name="Liu J."/>
            <person name="Lv H."/>
            <person name="Li J."/>
            <person name="Wang J."/>
            <person name="Deng Y."/>
            <person name="Ran L."/>
            <person name="Shi X."/>
            <person name="Wang X."/>
            <person name="Wu Q."/>
            <person name="Li C."/>
            <person name="Ren X."/>
            <person name="Wang J."/>
            <person name="Wang X."/>
            <person name="Li D."/>
            <person name="Liu D."/>
            <person name="Zhang X."/>
            <person name="Ji Z."/>
            <person name="Zhao W."/>
            <person name="Sun Y."/>
            <person name="Zhang Z."/>
            <person name="Bao J."/>
            <person name="Han Y."/>
            <person name="Dong L."/>
            <person name="Ji J."/>
            <person name="Chen P."/>
            <person name="Wu S."/>
            <person name="Liu J."/>
            <person name="Xiao Y."/>
            <person name="Bu D."/>
            <person name="Tan J."/>
            <person name="Yang L."/>
            <person name="Ye C."/>
            <person name="Zhang J."/>
            <person name="Xu J."/>
            <person name="Zhou Y."/>
            <person name="Yu Y."/>
            <person name="Zhang B."/>
            <person name="Zhuang S."/>
            <person name="Wei H."/>
            <person name="Liu B."/>
            <person name="Lei M."/>
            <person name="Yu H."/>
            <person name="Li Y."/>
            <person name="Xu H."/>
            <person name="Wei S."/>
            <person name="He X."/>
            <person name="Fang L."/>
            <person name="Zhang Z."/>
            <person name="Zhang Y."/>
            <person name="Huang X."/>
            <person name="Su Z."/>
            <person name="Tong W."/>
            <person name="Li J."/>
            <person name="Tong Z."/>
            <person name="Li S."/>
            <person name="Ye J."/>
            <person name="Wang L."/>
            <person name="Fang L."/>
            <person name="Lei T."/>
            <person name="Chen C."/>
            <person name="Chen H."/>
            <person name="Xu Z."/>
            <person name="Li H."/>
            <person name="Huang H."/>
            <person name="Zhang F."/>
            <person name="Xu H."/>
            <person name="Li N."/>
            <person name="Zhao C."/>
            <person name="Li S."/>
            <person name="Dong L."/>
            <person name="Huang Y."/>
            <person name="Li L."/>
            <person name="Xi Y."/>
            <person name="Qi Q."/>
            <person name="Li W."/>
            <person name="Zhang B."/>
            <person name="Hu W."/>
            <person name="Zhang Y."/>
            <person name="Tian X."/>
            <person name="Jiao Y."/>
            <person name="Liang X."/>
            <person name="Jin J."/>
            <person name="Gao L."/>
            <person name="Zheng W."/>
            <person name="Hao B."/>
            <person name="Liu S."/>
            <person name="Wang W."/>
            <person name="Yuan L."/>
            <person name="Cao M."/>
            <person name="McDermott J."/>
            <person name="Samudrala R."/>
            <person name="Wang J."/>
            <person name="Wong G.K."/>
            <person name="Yang H."/>
        </authorList>
    </citation>
    <scope>NUCLEOTIDE SEQUENCE [LARGE SCALE GENOMIC DNA]</scope>
    <source>
        <strain evidence="3">cv. 93-11</strain>
    </source>
</reference>
<name>B8AC92_ORYSI</name>